<dbReference type="InterPro" id="IPR005804">
    <property type="entry name" value="FA_desaturase_dom"/>
</dbReference>
<protein>
    <submittedName>
        <fullName evidence="3">Fatty acid desaturase</fullName>
    </submittedName>
</protein>
<dbReference type="InterPro" id="IPR012171">
    <property type="entry name" value="Fatty_acid_desaturase"/>
</dbReference>
<accession>A0ABN6RY17</accession>
<feature type="transmembrane region" description="Helical" evidence="1">
    <location>
        <begin position="58"/>
        <end position="78"/>
    </location>
</feature>
<organism evidence="3 4">
    <name type="scientific">Pseudodesulfovibrio portus</name>
    <dbReference type="NCBI Taxonomy" id="231439"/>
    <lineage>
        <taxon>Bacteria</taxon>
        <taxon>Pseudomonadati</taxon>
        <taxon>Thermodesulfobacteriota</taxon>
        <taxon>Desulfovibrionia</taxon>
        <taxon>Desulfovibrionales</taxon>
        <taxon>Desulfovibrionaceae</taxon>
    </lineage>
</organism>
<dbReference type="CDD" id="cd03507">
    <property type="entry name" value="Delta12-FADS-like"/>
    <property type="match status" value="1"/>
</dbReference>
<evidence type="ECO:0000256" key="1">
    <source>
        <dbReference type="SAM" id="Phobius"/>
    </source>
</evidence>
<keyword evidence="1" id="KW-0812">Transmembrane</keyword>
<feature type="transmembrane region" description="Helical" evidence="1">
    <location>
        <begin position="211"/>
        <end position="232"/>
    </location>
</feature>
<dbReference type="EMBL" id="AP026708">
    <property type="protein sequence ID" value="BDQ34868.1"/>
    <property type="molecule type" value="Genomic_DNA"/>
</dbReference>
<dbReference type="Pfam" id="PF00487">
    <property type="entry name" value="FA_desaturase"/>
    <property type="match status" value="1"/>
</dbReference>
<sequence>MDMNDTGKLSIQALRTSLKPFAKPELGPAVWQIANTFLPYFGLWGLLIYLLKSAVPYYLVFPLFIPAALLLVRIFIIFHDCAHSSFFASHRANTILGYVSGFLTFTPFAYWQRTHLVHHGSYANLDKRGVGDLWTLTVNEYRALSPAKRLAYRLYRNPFVFLGVGPGYSFLVTQRFSHKGDGKRERFSIMLTNVAIVLLIALAGLTMGFRIYLMIQVPIMLIAGAVGVWLFYVQHQFEGVYWAHQDDWDPVKAALDGSSYYKLPKVLQWFTGNIGQHHVHHVLPRIPNYRLQESYDATPAMQTVPPLTLLKSMGSLKLNLWDEERHKLVSFASLSG</sequence>
<evidence type="ECO:0000313" key="3">
    <source>
        <dbReference type="EMBL" id="BDQ34868.1"/>
    </source>
</evidence>
<evidence type="ECO:0000313" key="4">
    <source>
        <dbReference type="Proteomes" id="UP001061361"/>
    </source>
</evidence>
<proteinExistence type="predicted"/>
<dbReference type="PANTHER" id="PTHR19353">
    <property type="entry name" value="FATTY ACID DESATURASE 2"/>
    <property type="match status" value="1"/>
</dbReference>
<feature type="domain" description="Fatty acid desaturase" evidence="2">
    <location>
        <begin position="59"/>
        <end position="295"/>
    </location>
</feature>
<keyword evidence="4" id="KW-1185">Reference proteome</keyword>
<keyword evidence="1" id="KW-1133">Transmembrane helix</keyword>
<name>A0ABN6RY17_9BACT</name>
<evidence type="ECO:0000259" key="2">
    <source>
        <dbReference type="Pfam" id="PF00487"/>
    </source>
</evidence>
<reference evidence="3" key="1">
    <citation type="submission" date="2022-08" db="EMBL/GenBank/DDBJ databases">
        <title>Genome Sequence of the sulphate-reducing bacterium, Pseudodesulfovibrio portus JCM14722.</title>
        <authorList>
            <person name="Kondo R."/>
            <person name="Kataoka T."/>
        </authorList>
    </citation>
    <scope>NUCLEOTIDE SEQUENCE</scope>
    <source>
        <strain evidence="3">JCM 14722</strain>
    </source>
</reference>
<dbReference type="PANTHER" id="PTHR19353:SF73">
    <property type="entry name" value="FATTY ACID DESATURASE"/>
    <property type="match status" value="1"/>
</dbReference>
<feature type="transmembrane region" description="Helical" evidence="1">
    <location>
        <begin position="187"/>
        <end position="205"/>
    </location>
</feature>
<feature type="transmembrane region" description="Helical" evidence="1">
    <location>
        <begin position="29"/>
        <end position="51"/>
    </location>
</feature>
<dbReference type="Proteomes" id="UP001061361">
    <property type="component" value="Chromosome"/>
</dbReference>
<keyword evidence="1" id="KW-0472">Membrane</keyword>
<feature type="transmembrane region" description="Helical" evidence="1">
    <location>
        <begin position="90"/>
        <end position="111"/>
    </location>
</feature>
<gene>
    <name evidence="3" type="primary">des</name>
    <name evidence="3" type="ORF">JCM14722_24100</name>
</gene>